<keyword evidence="3" id="KW-1185">Reference proteome</keyword>
<dbReference type="InterPro" id="IPR011989">
    <property type="entry name" value="ARM-like"/>
</dbReference>
<name>A0ABN1JV94_9BURK</name>
<gene>
    <name evidence="2" type="ORF">GCM10009107_15750</name>
</gene>
<dbReference type="RefSeq" id="WP_141291074.1">
    <property type="nucleotide sequence ID" value="NZ_BAAAEW010000007.1"/>
</dbReference>
<dbReference type="Gene3D" id="1.25.10.10">
    <property type="entry name" value="Leucine-rich Repeat Variant"/>
    <property type="match status" value="1"/>
</dbReference>
<proteinExistence type="predicted"/>
<dbReference type="Pfam" id="PF01816">
    <property type="entry name" value="LRV"/>
    <property type="match status" value="2"/>
</dbReference>
<evidence type="ECO:0000313" key="3">
    <source>
        <dbReference type="Proteomes" id="UP001500279"/>
    </source>
</evidence>
<dbReference type="InterPro" id="IPR016024">
    <property type="entry name" value="ARM-type_fold"/>
</dbReference>
<protein>
    <submittedName>
        <fullName evidence="2">4Fe4S-binding leucine-rich repeat protein</fullName>
    </submittedName>
</protein>
<dbReference type="Pfam" id="PF05484">
    <property type="entry name" value="LRV_FeS"/>
    <property type="match status" value="1"/>
</dbReference>
<dbReference type="InterPro" id="IPR008665">
    <property type="entry name" value="LRV_FeS"/>
</dbReference>
<evidence type="ECO:0000313" key="2">
    <source>
        <dbReference type="EMBL" id="GAA0747336.1"/>
    </source>
</evidence>
<evidence type="ECO:0000259" key="1">
    <source>
        <dbReference type="Pfam" id="PF05484"/>
    </source>
</evidence>
<accession>A0ABN1JV94</accession>
<dbReference type="SUPFAM" id="SSF48371">
    <property type="entry name" value="ARM repeat"/>
    <property type="match status" value="1"/>
</dbReference>
<feature type="domain" description="LRV FeS4 cluster" evidence="1">
    <location>
        <begin position="10"/>
        <end position="62"/>
    </location>
</feature>
<dbReference type="EMBL" id="BAAAEW010000007">
    <property type="protein sequence ID" value="GAA0747336.1"/>
    <property type="molecule type" value="Genomic_DNA"/>
</dbReference>
<organism evidence="2 3">
    <name type="scientific">Ideonella azotifigens</name>
    <dbReference type="NCBI Taxonomy" id="513160"/>
    <lineage>
        <taxon>Bacteria</taxon>
        <taxon>Pseudomonadati</taxon>
        <taxon>Pseudomonadota</taxon>
        <taxon>Betaproteobacteria</taxon>
        <taxon>Burkholderiales</taxon>
        <taxon>Sphaerotilaceae</taxon>
        <taxon>Ideonella</taxon>
    </lineage>
</organism>
<reference evidence="2 3" key="1">
    <citation type="journal article" date="2019" name="Int. J. Syst. Evol. Microbiol.">
        <title>The Global Catalogue of Microorganisms (GCM) 10K type strain sequencing project: providing services to taxonomists for standard genome sequencing and annotation.</title>
        <authorList>
            <consortium name="The Broad Institute Genomics Platform"/>
            <consortium name="The Broad Institute Genome Sequencing Center for Infectious Disease"/>
            <person name="Wu L."/>
            <person name="Ma J."/>
        </authorList>
    </citation>
    <scope>NUCLEOTIDE SEQUENCE [LARGE SCALE GENOMIC DNA]</scope>
    <source>
        <strain evidence="2 3">JCM 15503</strain>
    </source>
</reference>
<dbReference type="InterPro" id="IPR004830">
    <property type="entry name" value="LRR_variant"/>
</dbReference>
<dbReference type="Proteomes" id="UP001500279">
    <property type="component" value="Unassembled WGS sequence"/>
</dbReference>
<sequence length="261" mass="29632">MTASWQDIPALHWEGGALDCASCPHAVLRSQGGCEPGVSCMQDAYARRIDRFFRSHPELAAQHLGHGYFEVRAIAARYADLFCLPPLMDDPDETVRLQLALRLPQRQLMQMRADSHREVRIRVAQRLAPEQLASMLHDEDYQVRATVARRLPEALLPLLISDPDLTVRREVARRVRMPSLWRMVEDREPEVRRIVAEHLPVPLLPVFADDPDLLVRWEVAGRAAPSLLARLACDPDAEIRERARARLMQSQALASQEAQHG</sequence>
<comment type="caution">
    <text evidence="2">The sequence shown here is derived from an EMBL/GenBank/DDBJ whole genome shotgun (WGS) entry which is preliminary data.</text>
</comment>